<dbReference type="EMBL" id="JAHRIN010059229">
    <property type="protein sequence ID" value="MEQ2211888.1"/>
    <property type="molecule type" value="Genomic_DNA"/>
</dbReference>
<sequence>MGFPPHTHTKNTHSFLISTPPPPVPPSTQADRHLLKNPSFKQRLLKRFKRRFWLHRQTGFRVWACSTARGDRSNLKSGNTSNLTHLCVFFFPAVVISNPHFREMAN</sequence>
<dbReference type="Proteomes" id="UP001434883">
    <property type="component" value="Unassembled WGS sequence"/>
</dbReference>
<evidence type="ECO:0000313" key="3">
    <source>
        <dbReference type="Proteomes" id="UP001434883"/>
    </source>
</evidence>
<gene>
    <name evidence="2" type="ORF">XENOCAPTIV_019516</name>
</gene>
<keyword evidence="3" id="KW-1185">Reference proteome</keyword>
<name>A0ABV0RWE3_9TELE</name>
<evidence type="ECO:0000313" key="2">
    <source>
        <dbReference type="EMBL" id="MEQ2211888.1"/>
    </source>
</evidence>
<feature type="region of interest" description="Disordered" evidence="1">
    <location>
        <begin position="1"/>
        <end position="36"/>
    </location>
</feature>
<comment type="caution">
    <text evidence="2">The sequence shown here is derived from an EMBL/GenBank/DDBJ whole genome shotgun (WGS) entry which is preliminary data.</text>
</comment>
<evidence type="ECO:0000256" key="1">
    <source>
        <dbReference type="SAM" id="MobiDB-lite"/>
    </source>
</evidence>
<protein>
    <submittedName>
        <fullName evidence="2">Uncharacterized protein</fullName>
    </submittedName>
</protein>
<reference evidence="2 3" key="1">
    <citation type="submission" date="2021-06" db="EMBL/GenBank/DDBJ databases">
        <authorList>
            <person name="Palmer J.M."/>
        </authorList>
    </citation>
    <scope>NUCLEOTIDE SEQUENCE [LARGE SCALE GENOMIC DNA]</scope>
    <source>
        <strain evidence="2 3">XC_2019</strain>
        <tissue evidence="2">Muscle</tissue>
    </source>
</reference>
<organism evidence="2 3">
    <name type="scientific">Xenoophorus captivus</name>
    <dbReference type="NCBI Taxonomy" id="1517983"/>
    <lineage>
        <taxon>Eukaryota</taxon>
        <taxon>Metazoa</taxon>
        <taxon>Chordata</taxon>
        <taxon>Craniata</taxon>
        <taxon>Vertebrata</taxon>
        <taxon>Euteleostomi</taxon>
        <taxon>Actinopterygii</taxon>
        <taxon>Neopterygii</taxon>
        <taxon>Teleostei</taxon>
        <taxon>Neoteleostei</taxon>
        <taxon>Acanthomorphata</taxon>
        <taxon>Ovalentaria</taxon>
        <taxon>Atherinomorphae</taxon>
        <taxon>Cyprinodontiformes</taxon>
        <taxon>Goodeidae</taxon>
        <taxon>Xenoophorus</taxon>
    </lineage>
</organism>
<accession>A0ABV0RWE3</accession>
<proteinExistence type="predicted"/>